<evidence type="ECO:0000259" key="1">
    <source>
        <dbReference type="SMART" id="SM00871"/>
    </source>
</evidence>
<dbReference type="InterPro" id="IPR010499">
    <property type="entry name" value="AraC_E-bd"/>
</dbReference>
<evidence type="ECO:0000313" key="3">
    <source>
        <dbReference type="Proteomes" id="UP000468581"/>
    </source>
</evidence>
<feature type="domain" description="AraC effector-binding" evidence="1">
    <location>
        <begin position="184"/>
        <end position="337"/>
    </location>
</feature>
<dbReference type="InterPro" id="IPR029442">
    <property type="entry name" value="GyrI-like"/>
</dbReference>
<dbReference type="Gene3D" id="3.20.80.10">
    <property type="entry name" value="Regulatory factor, effector binding domain"/>
    <property type="match status" value="1"/>
</dbReference>
<evidence type="ECO:0000313" key="2">
    <source>
        <dbReference type="EMBL" id="NER15446.1"/>
    </source>
</evidence>
<dbReference type="Proteomes" id="UP000468581">
    <property type="component" value="Unassembled WGS sequence"/>
</dbReference>
<dbReference type="InterPro" id="IPR023393">
    <property type="entry name" value="START-like_dom_sf"/>
</dbReference>
<proteinExistence type="predicted"/>
<dbReference type="EMBL" id="JAABOO010000004">
    <property type="protein sequence ID" value="NER15446.1"/>
    <property type="molecule type" value="Genomic_DNA"/>
</dbReference>
<dbReference type="SMART" id="SM00871">
    <property type="entry name" value="AraC_E_bind"/>
    <property type="match status" value="1"/>
</dbReference>
<comment type="caution">
    <text evidence="2">The sequence shown here is derived from an EMBL/GenBank/DDBJ whole genome shotgun (WGS) entry which is preliminary data.</text>
</comment>
<gene>
    <name evidence="2" type="ORF">GWK08_18475</name>
</gene>
<dbReference type="AlphaFoldDB" id="A0A6P0UYB8"/>
<dbReference type="Pfam" id="PF10604">
    <property type="entry name" value="Polyketide_cyc2"/>
    <property type="match status" value="1"/>
</dbReference>
<dbReference type="InterPro" id="IPR011256">
    <property type="entry name" value="Reg_factor_effector_dom_sf"/>
</dbReference>
<dbReference type="RefSeq" id="WP_163608720.1">
    <property type="nucleotide sequence ID" value="NZ_JAABOO010000004.1"/>
</dbReference>
<dbReference type="SUPFAM" id="SSF55136">
    <property type="entry name" value="Probable bacterial effector-binding domain"/>
    <property type="match status" value="1"/>
</dbReference>
<accession>A0A6P0UYB8</accession>
<keyword evidence="3" id="KW-1185">Reference proteome</keyword>
<dbReference type="CDD" id="cd07818">
    <property type="entry name" value="SRPBCC_1"/>
    <property type="match status" value="1"/>
</dbReference>
<protein>
    <submittedName>
        <fullName evidence="2">Transcription activator effector-binding protein</fullName>
    </submittedName>
</protein>
<dbReference type="InterPro" id="IPR019587">
    <property type="entry name" value="Polyketide_cyclase/dehydratase"/>
</dbReference>
<dbReference type="Gene3D" id="3.30.530.20">
    <property type="match status" value="1"/>
</dbReference>
<organism evidence="2 3">
    <name type="scientific">Leptobacterium flavescens</name>
    <dbReference type="NCBI Taxonomy" id="472055"/>
    <lineage>
        <taxon>Bacteria</taxon>
        <taxon>Pseudomonadati</taxon>
        <taxon>Bacteroidota</taxon>
        <taxon>Flavobacteriia</taxon>
        <taxon>Flavobacteriales</taxon>
        <taxon>Flavobacteriaceae</taxon>
        <taxon>Leptobacterium</taxon>
    </lineage>
</organism>
<sequence>MKIVKYLFFLLLIAIIAVSIYVAVQPADYEVKRSRLIEAPVSVVYNNINDYKNWESWGPWQEQDPTMTYNYAANTVGVGGSYTWNGKDGKGKMETVSADANKSIDQKLSFEDFEPSDVYWAFNETDKGTEVTWGMKGTKNFMFKLYTTFAGSMEKTVGPMYERGLEKLDSVIVDGMKKYSVNVNGVVDHGGGFYIYNTVSCKTSEIPEKIREMMGQIGEYAIQNKVTMAGAPFVYYREIDNENNAVILSCCIPTTEKVITNSDSGIVTGELPSFAALKTTLTGNYSNLKAAWETAQQYMKDNKLESVEGPMLEVYTNDPGQHPNPADWTTEIYLPVKSN</sequence>
<dbReference type="Pfam" id="PF06445">
    <property type="entry name" value="GyrI-like"/>
    <property type="match status" value="1"/>
</dbReference>
<name>A0A6P0UYB8_9FLAO</name>
<reference evidence="2 3" key="1">
    <citation type="submission" date="2020-01" db="EMBL/GenBank/DDBJ databases">
        <title>Leptobacterium flavescens.</title>
        <authorList>
            <person name="Wang G."/>
        </authorList>
    </citation>
    <scope>NUCLEOTIDE SEQUENCE [LARGE SCALE GENOMIC DNA]</scope>
    <source>
        <strain evidence="2 3">KCTC 22160</strain>
    </source>
</reference>
<dbReference type="SUPFAM" id="SSF55961">
    <property type="entry name" value="Bet v1-like"/>
    <property type="match status" value="1"/>
</dbReference>